<dbReference type="RefSeq" id="WP_187173941.1">
    <property type="nucleotide sequence ID" value="NZ_JACSEP010000082.1"/>
</dbReference>
<reference evidence="1" key="1">
    <citation type="submission" date="2020-08" db="EMBL/GenBank/DDBJ databases">
        <title>Distribution of Beta-Lactamase Producing Gram-Negative Bacterial Isolates in Isabela River of Santo Domingo, Dominican Republic.</title>
        <authorList>
            <person name="Calderon V."/>
            <person name="Del Rosario C."/>
            <person name="Duarte A."/>
            <person name="Bonnelly R."/>
            <person name="Barauna R."/>
            <person name="Ramos R.T."/>
            <person name="Perdomo O.P."/>
            <person name="Rodriguez De Francisco L.E."/>
            <person name="Franco De Los Santos E.F."/>
        </authorList>
    </citation>
    <scope>NUCLEOTIDE SEQUENCE</scope>
    <source>
        <strain evidence="1">INTEC_BI4_1.1</strain>
        <plasmid evidence="1">pWP3-W18-CRE-02_10</plasmid>
    </source>
</reference>
<dbReference type="EMBL" id="JACSEP010000082">
    <property type="protein sequence ID" value="MBC6324832.1"/>
    <property type="molecule type" value="Genomic_DNA"/>
</dbReference>
<dbReference type="Proteomes" id="UP000613022">
    <property type="component" value="Unassembled WGS sequence"/>
</dbReference>
<comment type="caution">
    <text evidence="1">The sequence shown here is derived from an EMBL/GenBank/DDBJ whole genome shotgun (WGS) entry which is preliminary data.</text>
</comment>
<gene>
    <name evidence="1" type="ORF">H9R40_16790</name>
</gene>
<dbReference type="AlphaFoldDB" id="A0AAW3XLM8"/>
<evidence type="ECO:0000313" key="1">
    <source>
        <dbReference type="EMBL" id="MBC6324832.1"/>
    </source>
</evidence>
<geneLocation type="plasmid" evidence="1">
    <name>pWP3-W18-CRE-02_10</name>
</geneLocation>
<evidence type="ECO:0000313" key="2">
    <source>
        <dbReference type="Proteomes" id="UP000613022"/>
    </source>
</evidence>
<protein>
    <submittedName>
        <fullName evidence="1">Uncharacterized protein</fullName>
    </submittedName>
</protein>
<keyword evidence="1" id="KW-0614">Plasmid</keyword>
<name>A0AAW3XLM8_9ENTR</name>
<organism evidence="1 2">
    <name type="scientific">Enterobacter kobei</name>
    <dbReference type="NCBI Taxonomy" id="208224"/>
    <lineage>
        <taxon>Bacteria</taxon>
        <taxon>Pseudomonadati</taxon>
        <taxon>Pseudomonadota</taxon>
        <taxon>Gammaproteobacteria</taxon>
        <taxon>Enterobacterales</taxon>
        <taxon>Enterobacteriaceae</taxon>
        <taxon>Enterobacter</taxon>
        <taxon>Enterobacter cloacae complex</taxon>
    </lineage>
</organism>
<proteinExistence type="predicted"/>
<accession>A0AAW3XLM8</accession>
<sequence length="89" mass="10049">GLADGTGGFFILRRGGGMLLTEMEISNIRNITLIARRLAWINAKRTHIDIPSFAELLFSGQKALFFEQYNYFHSRRYTTAGTSKPPDLP</sequence>
<feature type="non-terminal residue" evidence="1">
    <location>
        <position position="1"/>
    </location>
</feature>